<dbReference type="InterPro" id="IPR018392">
    <property type="entry name" value="LysM"/>
</dbReference>
<dbReference type="GO" id="GO:0018104">
    <property type="term" value="P:peptidoglycan-protein cross-linking"/>
    <property type="evidence" value="ECO:0007669"/>
    <property type="project" value="TreeGrafter"/>
</dbReference>
<organism evidence="12 13">
    <name type="scientific">Neobacillus massiliamazoniensis</name>
    <dbReference type="NCBI Taxonomy" id="1499688"/>
    <lineage>
        <taxon>Bacteria</taxon>
        <taxon>Bacillati</taxon>
        <taxon>Bacillota</taxon>
        <taxon>Bacilli</taxon>
        <taxon>Bacillales</taxon>
        <taxon>Bacillaceae</taxon>
        <taxon>Neobacillus</taxon>
    </lineage>
</organism>
<evidence type="ECO:0000313" key="12">
    <source>
        <dbReference type="EMBL" id="CRK83692.1"/>
    </source>
</evidence>
<dbReference type="GO" id="GO:0071555">
    <property type="term" value="P:cell wall organization"/>
    <property type="evidence" value="ECO:0007669"/>
    <property type="project" value="UniProtKB-UniRule"/>
</dbReference>
<evidence type="ECO:0000256" key="2">
    <source>
        <dbReference type="ARBA" id="ARBA00005992"/>
    </source>
</evidence>
<proteinExistence type="inferred from homology"/>
<dbReference type="CDD" id="cd00118">
    <property type="entry name" value="LysM"/>
    <property type="match status" value="1"/>
</dbReference>
<evidence type="ECO:0000259" key="10">
    <source>
        <dbReference type="PROSITE" id="PS51782"/>
    </source>
</evidence>
<evidence type="ECO:0000256" key="9">
    <source>
        <dbReference type="PROSITE-ProRule" id="PRU01373"/>
    </source>
</evidence>
<feature type="domain" description="LysM" evidence="10">
    <location>
        <begin position="1"/>
        <end position="43"/>
    </location>
</feature>
<keyword evidence="8 9" id="KW-0961">Cell wall biogenesis/degradation</keyword>
<dbReference type="UniPathway" id="UPA00219"/>
<keyword evidence="6 9" id="KW-0133">Cell shape</keyword>
<dbReference type="PROSITE" id="PS52029">
    <property type="entry name" value="LD_TPASE"/>
    <property type="match status" value="1"/>
</dbReference>
<evidence type="ECO:0000256" key="8">
    <source>
        <dbReference type="ARBA" id="ARBA00023316"/>
    </source>
</evidence>
<dbReference type="InterPro" id="IPR036779">
    <property type="entry name" value="LysM_dom_sf"/>
</dbReference>
<dbReference type="InterPro" id="IPR005490">
    <property type="entry name" value="LD_TPept_cat_dom"/>
</dbReference>
<dbReference type="SUPFAM" id="SSF141523">
    <property type="entry name" value="L,D-transpeptidase catalytic domain-like"/>
    <property type="match status" value="1"/>
</dbReference>
<dbReference type="Pfam" id="PF01476">
    <property type="entry name" value="LysM"/>
    <property type="match status" value="1"/>
</dbReference>
<dbReference type="GO" id="GO:0071972">
    <property type="term" value="F:peptidoglycan L,D-transpeptidase activity"/>
    <property type="evidence" value="ECO:0007669"/>
    <property type="project" value="TreeGrafter"/>
</dbReference>
<dbReference type="PROSITE" id="PS51782">
    <property type="entry name" value="LYSM"/>
    <property type="match status" value="1"/>
</dbReference>
<dbReference type="STRING" id="1499688.BN000_03683"/>
<evidence type="ECO:0000256" key="6">
    <source>
        <dbReference type="ARBA" id="ARBA00022960"/>
    </source>
</evidence>
<gene>
    <name evidence="12" type="primary">ykuD</name>
    <name evidence="12" type="ORF">BN000_03683</name>
</gene>
<dbReference type="Gene3D" id="3.10.350.10">
    <property type="entry name" value="LysM domain"/>
    <property type="match status" value="1"/>
</dbReference>
<comment type="similarity">
    <text evidence="2">Belongs to the YkuD family.</text>
</comment>
<dbReference type="GO" id="GO:0016757">
    <property type="term" value="F:glycosyltransferase activity"/>
    <property type="evidence" value="ECO:0007669"/>
    <property type="project" value="UniProtKB-KW"/>
</dbReference>
<dbReference type="InterPro" id="IPR038063">
    <property type="entry name" value="Transpep_catalytic_dom"/>
</dbReference>
<evidence type="ECO:0000313" key="13">
    <source>
        <dbReference type="Proteomes" id="UP000199087"/>
    </source>
</evidence>
<keyword evidence="7 9" id="KW-0573">Peptidoglycan synthesis</keyword>
<protein>
    <submittedName>
        <fullName evidence="12">Murein transglycosylase</fullName>
    </submittedName>
</protein>
<name>A0A0U1P0T8_9BACI</name>
<dbReference type="OrthoDB" id="9787225at2"/>
<dbReference type="Gene3D" id="2.40.440.10">
    <property type="entry name" value="L,D-transpeptidase catalytic domain-like"/>
    <property type="match status" value="1"/>
</dbReference>
<evidence type="ECO:0000256" key="1">
    <source>
        <dbReference type="ARBA" id="ARBA00004752"/>
    </source>
</evidence>
<dbReference type="EMBL" id="CVRB01000004">
    <property type="protein sequence ID" value="CRK83692.1"/>
    <property type="molecule type" value="Genomic_DNA"/>
</dbReference>
<dbReference type="Proteomes" id="UP000199087">
    <property type="component" value="Unassembled WGS sequence"/>
</dbReference>
<dbReference type="PANTHER" id="PTHR30582">
    <property type="entry name" value="L,D-TRANSPEPTIDASE"/>
    <property type="match status" value="1"/>
</dbReference>
<keyword evidence="13" id="KW-1185">Reference proteome</keyword>
<dbReference type="Pfam" id="PF03734">
    <property type="entry name" value="YkuD"/>
    <property type="match status" value="1"/>
</dbReference>
<dbReference type="GO" id="GO:0008360">
    <property type="term" value="P:regulation of cell shape"/>
    <property type="evidence" value="ECO:0007669"/>
    <property type="project" value="UniProtKB-UniRule"/>
</dbReference>
<feature type="domain" description="L,D-TPase catalytic" evidence="11">
    <location>
        <begin position="54"/>
        <end position="161"/>
    </location>
</feature>
<accession>A0A0U1P0T8</accession>
<keyword evidence="5" id="KW-0378">Hydrolase</keyword>
<keyword evidence="4" id="KW-0808">Transferase</keyword>
<dbReference type="SMART" id="SM00257">
    <property type="entry name" value="LysM"/>
    <property type="match status" value="1"/>
</dbReference>
<evidence type="ECO:0000256" key="5">
    <source>
        <dbReference type="ARBA" id="ARBA00022801"/>
    </source>
</evidence>
<evidence type="ECO:0000256" key="3">
    <source>
        <dbReference type="ARBA" id="ARBA00022676"/>
    </source>
</evidence>
<dbReference type="CDD" id="cd16913">
    <property type="entry name" value="YkuD_like"/>
    <property type="match status" value="1"/>
</dbReference>
<evidence type="ECO:0000256" key="4">
    <source>
        <dbReference type="ARBA" id="ARBA00022679"/>
    </source>
</evidence>
<evidence type="ECO:0000256" key="7">
    <source>
        <dbReference type="ARBA" id="ARBA00022984"/>
    </source>
</evidence>
<dbReference type="RefSeq" id="WP_090636666.1">
    <property type="nucleotide sequence ID" value="NZ_CVRB01000004.1"/>
</dbReference>
<comment type="pathway">
    <text evidence="1 9">Cell wall biogenesis; peptidoglycan biosynthesis.</text>
</comment>
<sequence>MIHIVKQGETLATISADYRVSLQRLYAANPGVSHLYVGQRIQIPGLPESNTIPFSVQISIRKRRLALYQNGKLMKIYPIAVGKMLTHTPTGEYVIVNRQMNPGGPYGVLWLSLSKQGYGIHGTNDPSSIGKAVSHGCVRMYNRDVLDLASIIPNGTRVIIGQ</sequence>
<dbReference type="AlphaFoldDB" id="A0A0U1P0T8"/>
<keyword evidence="3" id="KW-0328">Glycosyltransferase</keyword>
<evidence type="ECO:0000259" key="11">
    <source>
        <dbReference type="PROSITE" id="PS52029"/>
    </source>
</evidence>
<feature type="active site" description="Proton donor/acceptor" evidence="9">
    <location>
        <position position="121"/>
    </location>
</feature>
<dbReference type="InterPro" id="IPR050979">
    <property type="entry name" value="LD-transpeptidase"/>
</dbReference>
<dbReference type="GO" id="GO:0005576">
    <property type="term" value="C:extracellular region"/>
    <property type="evidence" value="ECO:0007669"/>
    <property type="project" value="TreeGrafter"/>
</dbReference>
<dbReference type="PANTHER" id="PTHR30582:SF24">
    <property type="entry name" value="L,D-TRANSPEPTIDASE ERFK_SRFK-RELATED"/>
    <property type="match status" value="1"/>
</dbReference>
<reference evidence="13" key="1">
    <citation type="submission" date="2015-05" db="EMBL/GenBank/DDBJ databases">
        <authorList>
            <person name="Urmite Genomes"/>
        </authorList>
    </citation>
    <scope>NUCLEOTIDE SEQUENCE [LARGE SCALE GENOMIC DNA]</scope>
    <source>
        <strain evidence="13">LF1</strain>
    </source>
</reference>
<feature type="active site" description="Nucleophile" evidence="9">
    <location>
        <position position="137"/>
    </location>
</feature>
<dbReference type="SUPFAM" id="SSF54106">
    <property type="entry name" value="LysM domain"/>
    <property type="match status" value="1"/>
</dbReference>